<dbReference type="AlphaFoldDB" id="A0A7J9J5F0"/>
<dbReference type="InterPro" id="IPR042241">
    <property type="entry name" value="GCP_C_sf"/>
</dbReference>
<evidence type="ECO:0000259" key="6">
    <source>
        <dbReference type="Pfam" id="PF04130"/>
    </source>
</evidence>
<dbReference type="GO" id="GO:0000922">
    <property type="term" value="C:spindle pole"/>
    <property type="evidence" value="ECO:0007669"/>
    <property type="project" value="InterPro"/>
</dbReference>
<dbReference type="GO" id="GO:0051011">
    <property type="term" value="F:microtubule minus-end binding"/>
    <property type="evidence" value="ECO:0007669"/>
    <property type="project" value="TreeGrafter"/>
</dbReference>
<feature type="non-terminal residue" evidence="7">
    <location>
        <position position="1"/>
    </location>
</feature>
<organism evidence="7 8">
    <name type="scientific">Gossypium armourianum</name>
    <dbReference type="NCBI Taxonomy" id="34283"/>
    <lineage>
        <taxon>Eukaryota</taxon>
        <taxon>Viridiplantae</taxon>
        <taxon>Streptophyta</taxon>
        <taxon>Embryophyta</taxon>
        <taxon>Tracheophyta</taxon>
        <taxon>Spermatophyta</taxon>
        <taxon>Magnoliopsida</taxon>
        <taxon>eudicotyledons</taxon>
        <taxon>Gunneridae</taxon>
        <taxon>Pentapetalae</taxon>
        <taxon>rosids</taxon>
        <taxon>malvids</taxon>
        <taxon>Malvales</taxon>
        <taxon>Malvaceae</taxon>
        <taxon>Malvoideae</taxon>
        <taxon>Gossypium</taxon>
    </lineage>
</organism>
<protein>
    <recommendedName>
        <fullName evidence="6">Gamma tubulin complex component C-terminal domain-containing protein</fullName>
    </recommendedName>
</protein>
<dbReference type="Proteomes" id="UP000593575">
    <property type="component" value="Unassembled WGS sequence"/>
</dbReference>
<dbReference type="GO" id="GO:0000930">
    <property type="term" value="C:gamma-tubulin complex"/>
    <property type="evidence" value="ECO:0007669"/>
    <property type="project" value="TreeGrafter"/>
</dbReference>
<evidence type="ECO:0000256" key="3">
    <source>
        <dbReference type="ARBA" id="ARBA00022490"/>
    </source>
</evidence>
<dbReference type="GO" id="GO:0051225">
    <property type="term" value="P:spindle assembly"/>
    <property type="evidence" value="ECO:0007669"/>
    <property type="project" value="TreeGrafter"/>
</dbReference>
<gene>
    <name evidence="7" type="ORF">Goarm_013856</name>
</gene>
<keyword evidence="8" id="KW-1185">Reference proteome</keyword>
<name>A0A7J9J5F0_9ROSI</name>
<evidence type="ECO:0000256" key="2">
    <source>
        <dbReference type="ARBA" id="ARBA00010337"/>
    </source>
</evidence>
<dbReference type="InterPro" id="IPR040457">
    <property type="entry name" value="GCP_C"/>
</dbReference>
<comment type="caution">
    <text evidence="7">The sequence shown here is derived from an EMBL/GenBank/DDBJ whole genome shotgun (WGS) entry which is preliminary data.</text>
</comment>
<evidence type="ECO:0000256" key="4">
    <source>
        <dbReference type="ARBA" id="ARBA00022701"/>
    </source>
</evidence>
<dbReference type="PANTHER" id="PTHR19302">
    <property type="entry name" value="GAMMA TUBULIN COMPLEX PROTEIN"/>
    <property type="match status" value="1"/>
</dbReference>
<dbReference type="GO" id="GO:0007020">
    <property type="term" value="P:microtubule nucleation"/>
    <property type="evidence" value="ECO:0007669"/>
    <property type="project" value="InterPro"/>
</dbReference>
<comment type="subcellular location">
    <subcellularLocation>
        <location evidence="1">Cytoplasm</location>
        <location evidence="1">Cytoskeleton</location>
    </subcellularLocation>
</comment>
<accession>A0A7J9J5F0</accession>
<dbReference type="PANTHER" id="PTHR19302:SF14">
    <property type="entry name" value="GAMMA-TUBULIN COMPLEX COMPONENT 3"/>
    <property type="match status" value="1"/>
</dbReference>
<dbReference type="Gene3D" id="1.20.120.1900">
    <property type="entry name" value="Gamma-tubulin complex, C-terminal domain"/>
    <property type="match status" value="1"/>
</dbReference>
<evidence type="ECO:0000313" key="7">
    <source>
        <dbReference type="EMBL" id="MBA0829238.1"/>
    </source>
</evidence>
<dbReference type="EMBL" id="JABFAE010000006">
    <property type="protein sequence ID" value="MBA0829238.1"/>
    <property type="molecule type" value="Genomic_DNA"/>
</dbReference>
<dbReference type="GO" id="GO:0000278">
    <property type="term" value="P:mitotic cell cycle"/>
    <property type="evidence" value="ECO:0007669"/>
    <property type="project" value="TreeGrafter"/>
</dbReference>
<keyword evidence="3" id="KW-0963">Cytoplasm</keyword>
<sequence>MHHAVKLQLLSTLRRCYVLCDETNRFFFTNLQYYIMFEVLEVSWSNFSNEMEVAKDLDGLLAAYEKYLHLIVKLSIRMGLRSYCSYL</sequence>
<proteinExistence type="inferred from homology"/>
<dbReference type="GO" id="GO:0031122">
    <property type="term" value="P:cytoplasmic microtubule organization"/>
    <property type="evidence" value="ECO:0007669"/>
    <property type="project" value="TreeGrafter"/>
</dbReference>
<dbReference type="Pfam" id="PF04130">
    <property type="entry name" value="GCP_C_terminal"/>
    <property type="match status" value="1"/>
</dbReference>
<dbReference type="InterPro" id="IPR007259">
    <property type="entry name" value="GCP"/>
</dbReference>
<keyword evidence="5" id="KW-0206">Cytoskeleton</keyword>
<comment type="similarity">
    <text evidence="2">Belongs to the TUBGCP family.</text>
</comment>
<evidence type="ECO:0000256" key="1">
    <source>
        <dbReference type="ARBA" id="ARBA00004245"/>
    </source>
</evidence>
<dbReference type="GO" id="GO:0005874">
    <property type="term" value="C:microtubule"/>
    <property type="evidence" value="ECO:0007669"/>
    <property type="project" value="UniProtKB-KW"/>
</dbReference>
<keyword evidence="4" id="KW-0493">Microtubule</keyword>
<dbReference type="GO" id="GO:0051321">
    <property type="term" value="P:meiotic cell cycle"/>
    <property type="evidence" value="ECO:0007669"/>
    <property type="project" value="TreeGrafter"/>
</dbReference>
<reference evidence="7 8" key="1">
    <citation type="journal article" date="2019" name="Genome Biol. Evol.">
        <title>Insights into the evolution of the New World diploid cottons (Gossypium, subgenus Houzingenia) based on genome sequencing.</title>
        <authorList>
            <person name="Grover C.E."/>
            <person name="Arick M.A. 2nd"/>
            <person name="Thrash A."/>
            <person name="Conover J.L."/>
            <person name="Sanders W.S."/>
            <person name="Peterson D.G."/>
            <person name="Frelichowski J.E."/>
            <person name="Scheffler J.A."/>
            <person name="Scheffler B.E."/>
            <person name="Wendel J.F."/>
        </authorList>
    </citation>
    <scope>NUCLEOTIDE SEQUENCE [LARGE SCALE GENOMIC DNA]</scope>
    <source>
        <strain evidence="7">6</strain>
        <tissue evidence="7">Leaf</tissue>
    </source>
</reference>
<feature type="domain" description="Gamma tubulin complex component C-terminal" evidence="6">
    <location>
        <begin position="13"/>
        <end position="73"/>
    </location>
</feature>
<dbReference type="GO" id="GO:0043015">
    <property type="term" value="F:gamma-tubulin binding"/>
    <property type="evidence" value="ECO:0007669"/>
    <property type="project" value="InterPro"/>
</dbReference>
<evidence type="ECO:0000313" key="8">
    <source>
        <dbReference type="Proteomes" id="UP000593575"/>
    </source>
</evidence>
<evidence type="ECO:0000256" key="5">
    <source>
        <dbReference type="ARBA" id="ARBA00023212"/>
    </source>
</evidence>